<comment type="similarity">
    <text evidence="3 17">Belongs to the galactose-1-phosphate uridylyltransferase type 1 family.</text>
</comment>
<feature type="active site" description="Tele-UMP-histidine intermediate" evidence="13">
    <location>
        <position position="170"/>
    </location>
</feature>
<dbReference type="OrthoDB" id="9769064at2"/>
<dbReference type="EMBL" id="FNBN01000006">
    <property type="protein sequence ID" value="SDG80756.1"/>
    <property type="molecule type" value="Genomic_DNA"/>
</dbReference>
<dbReference type="NCBIfam" id="NF008724">
    <property type="entry name" value="PRK11720.1"/>
    <property type="match status" value="1"/>
</dbReference>
<dbReference type="CDD" id="cd00608">
    <property type="entry name" value="GalT"/>
    <property type="match status" value="1"/>
</dbReference>
<feature type="binding site" description="in other chain" evidence="14">
    <location>
        <position position="328"/>
    </location>
    <ligand>
        <name>UDP-alpha-D-glucose</name>
        <dbReference type="ChEBI" id="CHEBI:58885"/>
        <note>ligand shared between dimeric partners</note>
    </ligand>
</feature>
<dbReference type="Gene3D" id="3.30.428.10">
    <property type="entry name" value="HIT-like"/>
    <property type="match status" value="2"/>
</dbReference>
<dbReference type="NCBIfam" id="TIGR00209">
    <property type="entry name" value="galT_1"/>
    <property type="match status" value="1"/>
</dbReference>
<sequence>MSENTFDLTAHPHTRLNILTGEWVLVSPHRSKRPWQGKVESPSLVQRPAYVEDCYLCPGNTRADGTKNPAYTGPIAFTNDFSALLADTPQGGENEDGLLVARSQKGICRVICFSPRHDLTLPEMELPDIRKVVDLWHTELESLAAVPFIKYIQIFENKGEIMGCSNPHPHGQIWASEDVPMEIEKETRQQRNYYQQHGRSLLSAYLEKELKQEERIIAQNEHFVAVVPFWAVWPYEAMIISRRHVQHLLQFTPAERDGLAAILKELTTKYDNLFETSFPYSAGMHQMPFNDGDSHPEWHWHMHFYPPLLRSATVKKFMVGYEMLAHPQRDITPEYAAARLRELPVVHYKKAGVPA</sequence>
<evidence type="ECO:0000256" key="4">
    <source>
        <dbReference type="ARBA" id="ARBA00012384"/>
    </source>
</evidence>
<feature type="domain" description="Galactose-1-phosphate uridyl transferase N-terminal" evidence="18">
    <location>
        <begin position="6"/>
        <end position="180"/>
    </location>
</feature>
<feature type="binding site" description="in other chain" evidence="14">
    <location>
        <begin position="79"/>
        <end position="80"/>
    </location>
    <ligand>
        <name>UDP-alpha-D-glucose</name>
        <dbReference type="ChEBI" id="CHEBI:58885"/>
        <note>ligand shared between dimeric partners</note>
    </ligand>
</feature>
<evidence type="ECO:0000256" key="16">
    <source>
        <dbReference type="PIRSR" id="PIRSR000808-4"/>
    </source>
</evidence>
<dbReference type="RefSeq" id="WP_089835398.1">
    <property type="nucleotide sequence ID" value="NZ_FNBN01000006.1"/>
</dbReference>
<dbReference type="PROSITE" id="PS00117">
    <property type="entry name" value="GAL_P_UDP_TRANSF_I"/>
    <property type="match status" value="1"/>
</dbReference>
<evidence type="ECO:0000256" key="1">
    <source>
        <dbReference type="ARBA" id="ARBA00001107"/>
    </source>
</evidence>
<evidence type="ECO:0000259" key="19">
    <source>
        <dbReference type="Pfam" id="PF02744"/>
    </source>
</evidence>
<keyword evidence="6 17" id="KW-0808">Transferase</keyword>
<dbReference type="STRING" id="104663.SAMN04488121_106356"/>
<dbReference type="GO" id="GO:0033499">
    <property type="term" value="P:galactose catabolic process via UDP-galactose, Leloir pathway"/>
    <property type="evidence" value="ECO:0007669"/>
    <property type="project" value="TreeGrafter"/>
</dbReference>
<keyword evidence="8 15" id="KW-0479">Metal-binding</keyword>
<dbReference type="InterPro" id="IPR005850">
    <property type="entry name" value="GalP_Utransf_C"/>
</dbReference>
<feature type="binding site" evidence="15">
    <location>
        <position position="168"/>
    </location>
    <ligand>
        <name>Zn(2+)</name>
        <dbReference type="ChEBI" id="CHEBI:29105"/>
    </ligand>
</feature>
<dbReference type="GO" id="GO:0005737">
    <property type="term" value="C:cytoplasm"/>
    <property type="evidence" value="ECO:0007669"/>
    <property type="project" value="TreeGrafter"/>
</dbReference>
<feature type="binding site" evidence="15">
    <location>
        <position position="54"/>
    </location>
    <ligand>
        <name>Zn(2+)</name>
        <dbReference type="ChEBI" id="CHEBI:29105"/>
    </ligand>
</feature>
<evidence type="ECO:0000256" key="10">
    <source>
        <dbReference type="ARBA" id="ARBA00023144"/>
    </source>
</evidence>
<feature type="binding site" description="in other chain" evidence="14">
    <location>
        <position position="172"/>
    </location>
    <ligand>
        <name>UDP-alpha-D-glucose</name>
        <dbReference type="ChEBI" id="CHEBI:58885"/>
        <note>ligand shared between dimeric partners</note>
    </ligand>
</feature>
<dbReference type="AlphaFoldDB" id="A0A1G7X9E7"/>
<protein>
    <recommendedName>
        <fullName evidence="5 12">Galactose-1-phosphate uridylyltransferase</fullName>
        <ecNumber evidence="4 12">2.7.7.12</ecNumber>
    </recommendedName>
</protein>
<evidence type="ECO:0000256" key="3">
    <source>
        <dbReference type="ARBA" id="ARBA00010951"/>
    </source>
</evidence>
<feature type="binding site" evidence="14">
    <location>
        <begin position="30"/>
        <end position="33"/>
    </location>
    <ligand>
        <name>UDP-alpha-D-glucose</name>
        <dbReference type="ChEBI" id="CHEBI:58885"/>
        <note>ligand shared between dimeric partners</note>
    </ligand>
</feature>
<feature type="binding site" evidence="14">
    <location>
        <begin position="316"/>
        <end position="317"/>
    </location>
    <ligand>
        <name>UDP-alpha-D-glucose</name>
        <dbReference type="ChEBI" id="CHEBI:58885"/>
        <note>ligand shared between dimeric partners</note>
    </ligand>
</feature>
<evidence type="ECO:0000313" key="21">
    <source>
        <dbReference type="Proteomes" id="UP000199045"/>
    </source>
</evidence>
<feature type="binding site" evidence="15">
    <location>
        <position position="117"/>
    </location>
    <ligand>
        <name>Zn(2+)</name>
        <dbReference type="ChEBI" id="CHEBI:29105"/>
    </ligand>
</feature>
<keyword evidence="11 17" id="KW-0119">Carbohydrate metabolism</keyword>
<dbReference type="Pfam" id="PF02744">
    <property type="entry name" value="GalP_UDP_tr_C"/>
    <property type="match status" value="1"/>
</dbReference>
<feature type="binding site" evidence="14">
    <location>
        <begin position="321"/>
        <end position="322"/>
    </location>
    <ligand>
        <name>UDP-alpha-D-glucose</name>
        <dbReference type="ChEBI" id="CHEBI:58885"/>
        <note>ligand shared between dimeric partners</note>
    </ligand>
</feature>
<feature type="binding site" evidence="16">
    <location>
        <position position="186"/>
    </location>
    <ligand>
        <name>Fe cation</name>
        <dbReference type="ChEBI" id="CHEBI:24875"/>
    </ligand>
</feature>
<feature type="binding site" evidence="15">
    <location>
        <position position="57"/>
    </location>
    <ligand>
        <name>Zn(2+)</name>
        <dbReference type="ChEBI" id="CHEBI:29105"/>
    </ligand>
</feature>
<dbReference type="Pfam" id="PF01087">
    <property type="entry name" value="GalP_UDP_transf"/>
    <property type="match status" value="1"/>
</dbReference>
<accession>A0A1G7X9E7</accession>
<dbReference type="EC" id="2.7.7.12" evidence="4 12"/>
<evidence type="ECO:0000256" key="9">
    <source>
        <dbReference type="ARBA" id="ARBA00022833"/>
    </source>
</evidence>
<dbReference type="Proteomes" id="UP000199045">
    <property type="component" value="Unassembled WGS sequence"/>
</dbReference>
<dbReference type="InterPro" id="IPR005849">
    <property type="entry name" value="GalP_Utransf_N"/>
</dbReference>
<feature type="binding site" evidence="16">
    <location>
        <position position="285"/>
    </location>
    <ligand>
        <name>Fe cation</name>
        <dbReference type="ChEBI" id="CHEBI:24875"/>
    </ligand>
</feature>
<comment type="catalytic activity">
    <reaction evidence="1 17">
        <text>alpha-D-galactose 1-phosphate + UDP-alpha-D-glucose = alpha-D-glucose 1-phosphate + UDP-alpha-D-galactose</text>
        <dbReference type="Rhea" id="RHEA:13989"/>
        <dbReference type="ChEBI" id="CHEBI:58336"/>
        <dbReference type="ChEBI" id="CHEBI:58601"/>
        <dbReference type="ChEBI" id="CHEBI:58885"/>
        <dbReference type="ChEBI" id="CHEBI:66914"/>
        <dbReference type="EC" id="2.7.7.12"/>
    </reaction>
</comment>
<dbReference type="InterPro" id="IPR036265">
    <property type="entry name" value="HIT-like_sf"/>
</dbReference>
<keyword evidence="16" id="KW-0408">Iron</keyword>
<dbReference type="PANTHER" id="PTHR11943">
    <property type="entry name" value="GALACTOSE-1-PHOSPHATE URIDYLYLTRANSFERASE"/>
    <property type="match status" value="1"/>
</dbReference>
<feature type="binding site" evidence="16">
    <location>
        <position position="303"/>
    </location>
    <ligand>
        <name>Fe cation</name>
        <dbReference type="ChEBI" id="CHEBI:24875"/>
    </ligand>
</feature>
<evidence type="ECO:0000256" key="13">
    <source>
        <dbReference type="PIRSR" id="PIRSR000808-1"/>
    </source>
</evidence>
<keyword evidence="7 17" id="KW-0548">Nucleotidyltransferase</keyword>
<feature type="domain" description="Galactose-1-phosphate uridyl transferase C-terminal" evidence="19">
    <location>
        <begin position="186"/>
        <end position="351"/>
    </location>
</feature>
<dbReference type="SUPFAM" id="SSF54197">
    <property type="entry name" value="HIT-like"/>
    <property type="match status" value="2"/>
</dbReference>
<evidence type="ECO:0000256" key="2">
    <source>
        <dbReference type="ARBA" id="ARBA00004947"/>
    </source>
</evidence>
<comment type="cofactor">
    <cofactor evidence="15">
        <name>Zn(2+)</name>
        <dbReference type="ChEBI" id="CHEBI:29105"/>
    </cofactor>
    <text evidence="15">Binds 1 zinc ion per subunit.</text>
</comment>
<dbReference type="GO" id="GO:0008270">
    <property type="term" value="F:zinc ion binding"/>
    <property type="evidence" value="ECO:0007669"/>
    <property type="project" value="InterPro"/>
</dbReference>
<evidence type="ECO:0000313" key="20">
    <source>
        <dbReference type="EMBL" id="SDG80756.1"/>
    </source>
</evidence>
<keyword evidence="9 15" id="KW-0862">Zinc</keyword>
<reference evidence="20 21" key="1">
    <citation type="submission" date="2016-10" db="EMBL/GenBank/DDBJ databases">
        <authorList>
            <person name="de Groot N.N."/>
        </authorList>
    </citation>
    <scope>NUCLEOTIDE SEQUENCE [LARGE SCALE GENOMIC DNA]</scope>
    <source>
        <strain evidence="20 21">DSM 527</strain>
    </source>
</reference>
<dbReference type="FunFam" id="3.30.428.10:FF:000001">
    <property type="entry name" value="Galactose-1-phosphate uridylyltransferase"/>
    <property type="match status" value="1"/>
</dbReference>
<evidence type="ECO:0000256" key="11">
    <source>
        <dbReference type="ARBA" id="ARBA00023277"/>
    </source>
</evidence>
<evidence type="ECO:0000256" key="17">
    <source>
        <dbReference type="RuleBase" id="RU000506"/>
    </source>
</evidence>
<dbReference type="GO" id="GO:0008108">
    <property type="term" value="F:UDP-glucose:hexose-1-phosphate uridylyltransferase activity"/>
    <property type="evidence" value="ECO:0007669"/>
    <property type="project" value="UniProtKB-UniRule"/>
</dbReference>
<evidence type="ECO:0000256" key="15">
    <source>
        <dbReference type="PIRSR" id="PIRSR000808-3"/>
    </source>
</evidence>
<evidence type="ECO:0000256" key="6">
    <source>
        <dbReference type="ARBA" id="ARBA00022679"/>
    </source>
</evidence>
<gene>
    <name evidence="20" type="ORF">SAMN04488121_106356</name>
</gene>
<evidence type="ECO:0000256" key="12">
    <source>
        <dbReference type="NCBIfam" id="TIGR00209"/>
    </source>
</evidence>
<feature type="binding site" description="in other chain" evidence="14">
    <location>
        <position position="63"/>
    </location>
    <ligand>
        <name>UDP-alpha-D-glucose</name>
        <dbReference type="ChEBI" id="CHEBI:58885"/>
        <note>ligand shared between dimeric partners</note>
    </ligand>
</feature>
<feature type="binding site" evidence="16">
    <location>
        <position position="301"/>
    </location>
    <ligand>
        <name>Fe cation</name>
        <dbReference type="ChEBI" id="CHEBI:24875"/>
    </ligand>
</feature>
<evidence type="ECO:0000256" key="5">
    <source>
        <dbReference type="ARBA" id="ARBA00016340"/>
    </source>
</evidence>
<comment type="cofactor">
    <cofactor evidence="16">
        <name>Fe cation</name>
        <dbReference type="ChEBI" id="CHEBI:24875"/>
    </cofactor>
    <text evidence="16">Binds 1 Fe cation per subunit.</text>
</comment>
<dbReference type="InterPro" id="IPR019779">
    <property type="entry name" value="GalP_UDPtransf1_His-AS"/>
</dbReference>
<evidence type="ECO:0000256" key="8">
    <source>
        <dbReference type="ARBA" id="ARBA00022723"/>
    </source>
</evidence>
<dbReference type="InterPro" id="IPR001937">
    <property type="entry name" value="GalP_UDPtransf1"/>
</dbReference>
<keyword evidence="10 17" id="KW-0299">Galactose metabolism</keyword>
<dbReference type="FunFam" id="3.30.428.10:FF:000002">
    <property type="entry name" value="Galactose-1-phosphate uridylyltransferase"/>
    <property type="match status" value="1"/>
</dbReference>
<evidence type="ECO:0000256" key="14">
    <source>
        <dbReference type="PIRSR" id="PIRSR000808-2"/>
    </source>
</evidence>
<feature type="binding site" description="in other chain" evidence="14">
    <location>
        <position position="157"/>
    </location>
    <ligand>
        <name>UDP-alpha-D-glucose</name>
        <dbReference type="ChEBI" id="CHEBI:58885"/>
        <note>ligand shared between dimeric partners</note>
    </ligand>
</feature>
<evidence type="ECO:0000259" key="18">
    <source>
        <dbReference type="Pfam" id="PF01087"/>
    </source>
</evidence>
<organism evidence="20 21">
    <name type="scientific">Chitinophaga filiformis</name>
    <name type="common">Myxococcus filiformis</name>
    <name type="synonym">Flexibacter filiformis</name>
    <dbReference type="NCBI Taxonomy" id="104663"/>
    <lineage>
        <taxon>Bacteria</taxon>
        <taxon>Pseudomonadati</taxon>
        <taxon>Bacteroidota</taxon>
        <taxon>Chitinophagia</taxon>
        <taxon>Chitinophagales</taxon>
        <taxon>Chitinophagaceae</taxon>
        <taxon>Chitinophaga</taxon>
    </lineage>
</organism>
<dbReference type="PIRSF" id="PIRSF000808">
    <property type="entry name" value="GalT"/>
    <property type="match status" value="1"/>
</dbReference>
<feature type="binding site" description="in other chain" evidence="14">
    <location>
        <begin position="163"/>
        <end position="165"/>
    </location>
    <ligand>
        <name>UDP-alpha-D-glucose</name>
        <dbReference type="ChEBI" id="CHEBI:58885"/>
        <note>ligand shared between dimeric partners</note>
    </ligand>
</feature>
<name>A0A1G7X9E7_CHIFI</name>
<comment type="pathway">
    <text evidence="2 17">Carbohydrate metabolism; galactose metabolism.</text>
</comment>
<dbReference type="PANTHER" id="PTHR11943:SF1">
    <property type="entry name" value="GALACTOSE-1-PHOSPHATE URIDYLYLTRANSFERASE"/>
    <property type="match status" value="1"/>
</dbReference>
<evidence type="ECO:0000256" key="7">
    <source>
        <dbReference type="ARBA" id="ARBA00022695"/>
    </source>
</evidence>
<proteinExistence type="inferred from homology"/>
<dbReference type="UniPathway" id="UPA00214"/>